<feature type="region of interest" description="Disordered" evidence="2">
    <location>
        <begin position="995"/>
        <end position="1043"/>
    </location>
</feature>
<comment type="caution">
    <text evidence="4">The sequence shown here is derived from an EMBL/GenBank/DDBJ whole genome shotgun (WGS) entry which is preliminary data.</text>
</comment>
<feature type="region of interest" description="Disordered" evidence="2">
    <location>
        <begin position="1757"/>
        <end position="1798"/>
    </location>
</feature>
<feature type="compositionally biased region" description="Polar residues" evidence="2">
    <location>
        <begin position="1605"/>
        <end position="1619"/>
    </location>
</feature>
<dbReference type="Gene3D" id="1.20.900.10">
    <property type="entry name" value="Dbl homology (DH) domain"/>
    <property type="match status" value="1"/>
</dbReference>
<feature type="compositionally biased region" description="Polar residues" evidence="2">
    <location>
        <begin position="1553"/>
        <end position="1562"/>
    </location>
</feature>
<dbReference type="SUPFAM" id="SSF48065">
    <property type="entry name" value="DBL homology domain (DH-domain)"/>
    <property type="match status" value="1"/>
</dbReference>
<dbReference type="CDD" id="cd00160">
    <property type="entry name" value="RhoGEF"/>
    <property type="match status" value="1"/>
</dbReference>
<feature type="compositionally biased region" description="Basic and acidic residues" evidence="2">
    <location>
        <begin position="1440"/>
        <end position="1449"/>
    </location>
</feature>
<evidence type="ECO:0000256" key="2">
    <source>
        <dbReference type="SAM" id="MobiDB-lite"/>
    </source>
</evidence>
<name>A0A9W8AT86_9FUNG</name>
<dbReference type="InterPro" id="IPR051092">
    <property type="entry name" value="FYVE_RhoGEF_PH"/>
</dbReference>
<feature type="compositionally biased region" description="Basic and acidic residues" evidence="2">
    <location>
        <begin position="1009"/>
        <end position="1020"/>
    </location>
</feature>
<protein>
    <recommendedName>
        <fullName evidence="3">DH domain-containing protein</fullName>
    </recommendedName>
</protein>
<sequence>MPTRQLNTQLFEECGYKSHTELYLSERPTSLANLFTNSTASQSAYPLSPDPFLTESENVDWSTASNFQSHSPTNDESQTSDGLDGSAEGLNVNRNGSVYSQLFWLNPLLPKDHLNFLGHYDGIGPICISILPSGDSGWYHAFVRTPLRFALVQIPMSRLGESEAQVLQRYLPPKSPHKLLLYFVMHAYFEQVDTTRARYLQWQAEAERLSGTPSHPPTSLLNAPFFSPTAMREHVPLDNTSADISPSPPPMTLPETTDSLDATLFTTPAVSVNKHTQWSNQSADPTGELEKLWPGNASRVSLAAPPLPRSAESKLTGTGARLLDIVMTIDPLNGESLKPALRNLEPQLIRRYHDVDIIVGHSETNSTSQLQFQRFLQLLGQPFSYQRLWASIPRNNTTPGAIGNYPNHTASLAGDGLDGLDDTTYRPTKVRSLSGMAEKRASVIQELIHTERSYVQKLQALITVYAVPLRSASRSGKSQLIPTYMSNAIFTNIEQVLATNQALLSDLEKLEHEIDVWERAQHMGGKLERPGDAASPTGSSYSGDHNNGGTSWAEHLSVGGLCLQHINNFDVYKRYINGYKHALECSSQLEKKNEAYRHFLMRGRDHPSCQKLGLSDLLIEPVQRIPRYTLLLTDLLKNTPVHHPDSQDLQRALDRIHEIGQLTDNQVADSLTELHAIHGHITDCPASLISASRRLLLSIDATELDFSTSAILKHITLYLFTDRIMIVERPSHITGSQSTSKKKVYKFLTWIDICSVEVLETVGPGSANRFFIQCTECPCMDPYWENKPLHAYAVSNTANRQRWAHRFYAAHSLRRSTLLDDDQVSPAVTVNGLDPVTSPHAQRKYNHRLFRRVGPNGHQMAFHLHFNVTAYLDAKYKSDTVLLYMDDTTDVTDEQSAIHQFINHTLIPSREALQHPMLVGIIQSQRTRLSCHMYNRAFTPMVPEVDEDTNDLLSSSPPIPPPMRSSSLIPENEEGELPQPPASVAAALAKASQIFAGSQSPSSKRRISRERSAGSGHRSDSGPTTPTSADGHFPPLPQESSMARPPKYVMSVHEFEREFLDELLLCKADLLNSIAHLPTQQLYNRLFLDSLFGIHMETTASTYAYHSAHTPLKRSTPSQFAITTPGGSGLGGLPTAGTPGSATSVHRSPSTGSLSHSTNTPVHTTPRSLQSPPNLPAGNLLRRAKKWTSRLIRTKRSATMVTENSDEVKNVTFLQTSPTSVAPLPASASASALVPRSTSTTDFHIPTSRPYGMALPVPTSVKDLGYIKPTSLGVPSLETAVASPHSSCVQLDRVPLAPTGRVPTAALSSSSLHDMGIPEHKVSGSSHPGSDANRISNPGSRPVSMFGAAGNALLSPLQGGSYFSVLGKYKVKNGGTSRRNFTDRRPRSLMFNGVDPHAAQSSPLSGTPPVVHGKPPLPPQARPSFHSAGSPQHSTTGEPWEMKPSEMPRRPRGSSHHVANTSSPFSGMTREALLPDIKSSPLNLMDLMAGVNTQLPSSAVGNQGVRGRSLTANDIPMTHSSPKRSSVAALPRESLSNQRESSVHSPSKGLPNGSPSVSTAIRTQVHPFANGPYLPESKVSETVQRETHSTPTHAEKTRDNRETDIATSPITSGNSTVASRHSKLHRSTSASALDCGTIACRKSGYGLETFGGDLDAIKGSLEALDLNNSTVICSTHSQDTLNRSALFSSTGTLLSHPLLTDKSAGANTVAQRQDSLLESDLGGNKSSSTDPADSQNYLDMSFLSLFSQDLNLELGDNLGLDPEAKKRSGGEQRAPNGRPSLNAGEVNDPSEWVLIDRQ</sequence>
<dbReference type="PROSITE" id="PS00741">
    <property type="entry name" value="DH_1"/>
    <property type="match status" value="1"/>
</dbReference>
<feature type="region of interest" description="Disordered" evidence="2">
    <location>
        <begin position="525"/>
        <end position="546"/>
    </location>
</feature>
<feature type="compositionally biased region" description="Polar residues" evidence="2">
    <location>
        <begin position="1144"/>
        <end position="1172"/>
    </location>
</feature>
<evidence type="ECO:0000313" key="5">
    <source>
        <dbReference type="Proteomes" id="UP001150925"/>
    </source>
</evidence>
<gene>
    <name evidence="4" type="ORF">IWQ62_001036</name>
</gene>
<dbReference type="PANTHER" id="PTHR12673:SF159">
    <property type="entry name" value="LD03170P"/>
    <property type="match status" value="1"/>
</dbReference>
<evidence type="ECO:0000259" key="3">
    <source>
        <dbReference type="PROSITE" id="PS50010"/>
    </source>
</evidence>
<feature type="region of interest" description="Disordered" evidence="2">
    <location>
        <begin position="64"/>
        <end position="88"/>
    </location>
</feature>
<dbReference type="PANTHER" id="PTHR12673">
    <property type="entry name" value="FACIOGENITAL DYSPLASIA PROTEIN"/>
    <property type="match status" value="1"/>
</dbReference>
<dbReference type="GO" id="GO:0005737">
    <property type="term" value="C:cytoplasm"/>
    <property type="evidence" value="ECO:0007669"/>
    <property type="project" value="TreeGrafter"/>
</dbReference>
<dbReference type="InterPro" id="IPR035899">
    <property type="entry name" value="DBL_dom_sf"/>
</dbReference>
<feature type="compositionally biased region" description="Polar residues" evidence="2">
    <location>
        <begin position="1427"/>
        <end position="1437"/>
    </location>
</feature>
<organism evidence="4 5">
    <name type="scientific">Dispira parvispora</name>
    <dbReference type="NCBI Taxonomy" id="1520584"/>
    <lineage>
        <taxon>Eukaryota</taxon>
        <taxon>Fungi</taxon>
        <taxon>Fungi incertae sedis</taxon>
        <taxon>Zoopagomycota</taxon>
        <taxon>Kickxellomycotina</taxon>
        <taxon>Dimargaritomycetes</taxon>
        <taxon>Dimargaritales</taxon>
        <taxon>Dimargaritaceae</taxon>
        <taxon>Dispira</taxon>
    </lineage>
</organism>
<reference evidence="4" key="1">
    <citation type="submission" date="2022-07" db="EMBL/GenBank/DDBJ databases">
        <title>Phylogenomic reconstructions and comparative analyses of Kickxellomycotina fungi.</title>
        <authorList>
            <person name="Reynolds N.K."/>
            <person name="Stajich J.E."/>
            <person name="Barry K."/>
            <person name="Grigoriev I.V."/>
            <person name="Crous P."/>
            <person name="Smith M.E."/>
        </authorList>
    </citation>
    <scope>NUCLEOTIDE SEQUENCE</scope>
    <source>
        <strain evidence="4">RSA 1196</strain>
    </source>
</reference>
<evidence type="ECO:0000256" key="1">
    <source>
        <dbReference type="SAM" id="Coils"/>
    </source>
</evidence>
<dbReference type="PROSITE" id="PS50010">
    <property type="entry name" value="DH_2"/>
    <property type="match status" value="1"/>
</dbReference>
<dbReference type="OrthoDB" id="660555at2759"/>
<dbReference type="GO" id="GO:0035556">
    <property type="term" value="P:intracellular signal transduction"/>
    <property type="evidence" value="ECO:0007669"/>
    <property type="project" value="InterPro"/>
</dbReference>
<proteinExistence type="predicted"/>
<evidence type="ECO:0000313" key="4">
    <source>
        <dbReference type="EMBL" id="KAJ1968779.1"/>
    </source>
</evidence>
<feature type="region of interest" description="Disordered" evidence="2">
    <location>
        <begin position="1396"/>
        <end position="1467"/>
    </location>
</feature>
<feature type="compositionally biased region" description="Polar residues" evidence="2">
    <location>
        <begin position="64"/>
        <end position="81"/>
    </location>
</feature>
<feature type="compositionally biased region" description="Polar residues" evidence="2">
    <location>
        <begin position="1323"/>
        <end position="1339"/>
    </location>
</feature>
<feature type="compositionally biased region" description="Polar residues" evidence="2">
    <location>
        <begin position="536"/>
        <end position="546"/>
    </location>
</feature>
<feature type="compositionally biased region" description="Basic and acidic residues" evidence="2">
    <location>
        <begin position="1583"/>
        <end position="1604"/>
    </location>
</feature>
<feature type="compositionally biased region" description="Polar residues" evidence="2">
    <location>
        <begin position="1457"/>
        <end position="1466"/>
    </location>
</feature>
<feature type="compositionally biased region" description="Polar residues" evidence="2">
    <location>
        <begin position="1534"/>
        <end position="1545"/>
    </location>
</feature>
<feature type="region of interest" description="Disordered" evidence="2">
    <location>
        <begin position="1114"/>
        <end position="1179"/>
    </location>
</feature>
<dbReference type="InterPro" id="IPR001331">
    <property type="entry name" value="GDS_CDC24_CS"/>
</dbReference>
<feature type="coiled-coil region" evidence="1">
    <location>
        <begin position="493"/>
        <end position="520"/>
    </location>
</feature>
<keyword evidence="1" id="KW-0175">Coiled coil</keyword>
<accession>A0A9W8AT86</accession>
<feature type="domain" description="DH" evidence="3">
    <location>
        <begin position="439"/>
        <end position="666"/>
    </location>
</feature>
<dbReference type="Proteomes" id="UP001150925">
    <property type="component" value="Unassembled WGS sequence"/>
</dbReference>
<keyword evidence="5" id="KW-1185">Reference proteome</keyword>
<feature type="region of interest" description="Disordered" evidence="2">
    <location>
        <begin position="947"/>
        <end position="981"/>
    </location>
</feature>
<dbReference type="SMART" id="SM00325">
    <property type="entry name" value="RhoGEF"/>
    <property type="match status" value="1"/>
</dbReference>
<feature type="region of interest" description="Disordered" evidence="2">
    <location>
        <begin position="1497"/>
        <end position="1620"/>
    </location>
</feature>
<dbReference type="InterPro" id="IPR000219">
    <property type="entry name" value="DH_dom"/>
</dbReference>
<dbReference type="Pfam" id="PF00621">
    <property type="entry name" value="RhoGEF"/>
    <property type="match status" value="1"/>
</dbReference>
<feature type="region of interest" description="Disordered" evidence="2">
    <location>
        <begin position="1319"/>
        <end position="1339"/>
    </location>
</feature>
<dbReference type="EMBL" id="JANBPY010000137">
    <property type="protein sequence ID" value="KAJ1968779.1"/>
    <property type="molecule type" value="Genomic_DNA"/>
</dbReference>
<dbReference type="GO" id="GO:0005085">
    <property type="term" value="F:guanyl-nucleotide exchange factor activity"/>
    <property type="evidence" value="ECO:0007669"/>
    <property type="project" value="InterPro"/>
</dbReference>